<sequence>MNIRVKNVEENEINLGVILHNDDTGITNNYKNKKQTNEIKLYNNLQDNSEMNETEDRKILDGHNKRRVLQNYKESGKSNKQFNNIQDRSQFLLDAFNRAFYKNLSYNENSSKQLICNDRKNKSETITEPEVCSYFRCMRQFMATRHF</sequence>
<dbReference type="AlphaFoldDB" id="A0A6J1PGS1"/>
<dbReference type="GeneID" id="112452580"/>
<accession>A0A6J1PGS1</accession>
<protein>
    <submittedName>
        <fullName evidence="2 3">Uncharacterized protein LOC112452580</fullName>
    </submittedName>
</protein>
<evidence type="ECO:0000313" key="2">
    <source>
        <dbReference type="RefSeq" id="XP_024868633.1"/>
    </source>
</evidence>
<reference evidence="2 3" key="1">
    <citation type="submission" date="2025-04" db="UniProtKB">
        <authorList>
            <consortium name="RefSeq"/>
        </authorList>
    </citation>
    <scope>IDENTIFICATION</scope>
    <source>
        <tissue evidence="2 3">Whole body</tissue>
    </source>
</reference>
<proteinExistence type="predicted"/>
<evidence type="ECO:0000313" key="1">
    <source>
        <dbReference type="Proteomes" id="UP000504618"/>
    </source>
</evidence>
<keyword evidence="1" id="KW-1185">Reference proteome</keyword>
<gene>
    <name evidence="2 3" type="primary">LOC112452580</name>
</gene>
<dbReference type="RefSeq" id="XP_024868634.1">
    <property type="nucleotide sequence ID" value="XM_025012866.1"/>
</dbReference>
<name>A0A6J1PGS1_9HYME</name>
<dbReference type="Proteomes" id="UP000504618">
    <property type="component" value="Unplaced"/>
</dbReference>
<organism evidence="1 2">
    <name type="scientific">Temnothorax curvispinosus</name>
    <dbReference type="NCBI Taxonomy" id="300111"/>
    <lineage>
        <taxon>Eukaryota</taxon>
        <taxon>Metazoa</taxon>
        <taxon>Ecdysozoa</taxon>
        <taxon>Arthropoda</taxon>
        <taxon>Hexapoda</taxon>
        <taxon>Insecta</taxon>
        <taxon>Pterygota</taxon>
        <taxon>Neoptera</taxon>
        <taxon>Endopterygota</taxon>
        <taxon>Hymenoptera</taxon>
        <taxon>Apocrita</taxon>
        <taxon>Aculeata</taxon>
        <taxon>Formicoidea</taxon>
        <taxon>Formicidae</taxon>
        <taxon>Myrmicinae</taxon>
        <taxon>Temnothorax</taxon>
    </lineage>
</organism>
<evidence type="ECO:0000313" key="3">
    <source>
        <dbReference type="RefSeq" id="XP_024868634.1"/>
    </source>
</evidence>
<dbReference type="RefSeq" id="XP_024868633.1">
    <property type="nucleotide sequence ID" value="XM_025012865.1"/>
</dbReference>